<accession>A0A0A9A6U6</accession>
<dbReference type="EMBL" id="GBRH01253180">
    <property type="protein sequence ID" value="JAD44715.1"/>
    <property type="molecule type" value="Transcribed_RNA"/>
</dbReference>
<protein>
    <submittedName>
        <fullName evidence="1">Uncharacterized protein</fullName>
    </submittedName>
</protein>
<proteinExistence type="predicted"/>
<reference evidence="1" key="2">
    <citation type="journal article" date="2015" name="Data Brief">
        <title>Shoot transcriptome of the giant reed, Arundo donax.</title>
        <authorList>
            <person name="Barrero R.A."/>
            <person name="Guerrero F.D."/>
            <person name="Moolhuijzen P."/>
            <person name="Goolsby J.A."/>
            <person name="Tidwell J."/>
            <person name="Bellgard S.E."/>
            <person name="Bellgard M.I."/>
        </authorList>
    </citation>
    <scope>NUCLEOTIDE SEQUENCE</scope>
    <source>
        <tissue evidence="1">Shoot tissue taken approximately 20 cm above the soil surface</tissue>
    </source>
</reference>
<evidence type="ECO:0000313" key="1">
    <source>
        <dbReference type="EMBL" id="JAD44715.1"/>
    </source>
</evidence>
<dbReference type="AlphaFoldDB" id="A0A0A9A6U6"/>
<name>A0A0A9A6U6_ARUDO</name>
<sequence length="104" mass="11732">MLAKDYSSDRRRLRVTLEEELSWSKEETGRLVAEKQEQLEKSWARRPTVEELSRSREEVARLAAEKLELIGEFGLAEDGGARPEHLGRRPRGLAEGNAACVAAQ</sequence>
<organism evidence="1">
    <name type="scientific">Arundo donax</name>
    <name type="common">Giant reed</name>
    <name type="synonym">Donax arundinaceus</name>
    <dbReference type="NCBI Taxonomy" id="35708"/>
    <lineage>
        <taxon>Eukaryota</taxon>
        <taxon>Viridiplantae</taxon>
        <taxon>Streptophyta</taxon>
        <taxon>Embryophyta</taxon>
        <taxon>Tracheophyta</taxon>
        <taxon>Spermatophyta</taxon>
        <taxon>Magnoliopsida</taxon>
        <taxon>Liliopsida</taxon>
        <taxon>Poales</taxon>
        <taxon>Poaceae</taxon>
        <taxon>PACMAD clade</taxon>
        <taxon>Arundinoideae</taxon>
        <taxon>Arundineae</taxon>
        <taxon>Arundo</taxon>
    </lineage>
</organism>
<reference evidence="1" key="1">
    <citation type="submission" date="2014-09" db="EMBL/GenBank/DDBJ databases">
        <authorList>
            <person name="Magalhaes I.L.F."/>
            <person name="Oliveira U."/>
            <person name="Santos F.R."/>
            <person name="Vidigal T.H.D.A."/>
            <person name="Brescovit A.D."/>
            <person name="Santos A.J."/>
        </authorList>
    </citation>
    <scope>NUCLEOTIDE SEQUENCE</scope>
    <source>
        <tissue evidence="1">Shoot tissue taken approximately 20 cm above the soil surface</tissue>
    </source>
</reference>